<dbReference type="SUPFAM" id="SSF54523">
    <property type="entry name" value="Pili subunits"/>
    <property type="match status" value="1"/>
</dbReference>
<feature type="transmembrane region" description="Helical" evidence="1">
    <location>
        <begin position="6"/>
        <end position="29"/>
    </location>
</feature>
<keyword evidence="1" id="KW-0812">Transmembrane</keyword>
<sequence length="252" mass="28688">MKRHYFTLIELLIVIAIIAILAAMLLPALNKARERAHKSACINNIRQCMSAQLLYANDNTDFIFYKGSAIDGISGVWTSKLRKLEYISNYKLTGCPSNKHPDNLAFHEHDWVTTSYCGYGFYLAADQKQGNYVGDNDYNDNRNKKRDLMGECYIYKPDGAESYYFLPRFKRPSDTPMMADTARVMDNMVLAPWVQWGGGNLIDKGAIHLIHNGQANIGYPDGHVSSLNDGNLWESTQKVRVVYLENGFLRQR</sequence>
<dbReference type="Proteomes" id="UP000576225">
    <property type="component" value="Unassembled WGS sequence"/>
</dbReference>
<dbReference type="Gene3D" id="3.30.700.10">
    <property type="entry name" value="Glycoprotein, Type 4 Pilin"/>
    <property type="match status" value="1"/>
</dbReference>
<gene>
    <name evidence="2" type="ORF">HF882_03755</name>
</gene>
<name>A0A848AXM8_9BACT</name>
<protein>
    <submittedName>
        <fullName evidence="2">Prepilin-type N-terminal cleavage/methylation domain-containing protein</fullName>
    </submittedName>
</protein>
<comment type="caution">
    <text evidence="2">The sequence shown here is derived from an EMBL/GenBank/DDBJ whole genome shotgun (WGS) entry which is preliminary data.</text>
</comment>
<dbReference type="NCBIfam" id="TIGR02532">
    <property type="entry name" value="IV_pilin_GFxxxE"/>
    <property type="match status" value="1"/>
</dbReference>
<dbReference type="AlphaFoldDB" id="A0A848AXM8"/>
<keyword evidence="1" id="KW-0472">Membrane</keyword>
<accession>A0A848AXM8</accession>
<evidence type="ECO:0000313" key="2">
    <source>
        <dbReference type="EMBL" id="NMD85692.1"/>
    </source>
</evidence>
<evidence type="ECO:0000256" key="1">
    <source>
        <dbReference type="SAM" id="Phobius"/>
    </source>
</evidence>
<evidence type="ECO:0000313" key="3">
    <source>
        <dbReference type="Proteomes" id="UP000576225"/>
    </source>
</evidence>
<dbReference type="PANTHER" id="PTHR30093">
    <property type="entry name" value="GENERAL SECRETION PATHWAY PROTEIN G"/>
    <property type="match status" value="1"/>
</dbReference>
<reference evidence="2 3" key="1">
    <citation type="submission" date="2020-04" db="EMBL/GenBank/DDBJ databases">
        <authorList>
            <person name="Hitch T.C.A."/>
            <person name="Wylensek D."/>
            <person name="Clavel T."/>
        </authorList>
    </citation>
    <scope>NUCLEOTIDE SEQUENCE [LARGE SCALE GENOMIC DNA]</scope>
    <source>
        <strain evidence="2 3">COR2-253-APC-1A</strain>
    </source>
</reference>
<dbReference type="InterPro" id="IPR045584">
    <property type="entry name" value="Pilin-like"/>
</dbReference>
<dbReference type="RefSeq" id="WP_168961659.1">
    <property type="nucleotide sequence ID" value="NZ_DBFNGS010000807.1"/>
</dbReference>
<keyword evidence="1" id="KW-1133">Transmembrane helix</keyword>
<dbReference type="InterPro" id="IPR012902">
    <property type="entry name" value="N_methyl_site"/>
</dbReference>
<proteinExistence type="predicted"/>
<dbReference type="EMBL" id="JABAEW010000005">
    <property type="protein sequence ID" value="NMD85692.1"/>
    <property type="molecule type" value="Genomic_DNA"/>
</dbReference>
<organism evidence="2 3">
    <name type="scientific">Victivallis vadensis</name>
    <dbReference type="NCBI Taxonomy" id="172901"/>
    <lineage>
        <taxon>Bacteria</taxon>
        <taxon>Pseudomonadati</taxon>
        <taxon>Lentisphaerota</taxon>
        <taxon>Lentisphaeria</taxon>
        <taxon>Victivallales</taxon>
        <taxon>Victivallaceae</taxon>
        <taxon>Victivallis</taxon>
    </lineage>
</organism>